<name>A0A444IXG9_9BACT</name>
<dbReference type="PIRSF" id="PIRSF006429">
    <property type="entry name" value="GOGAT_lg_2"/>
    <property type="match status" value="1"/>
</dbReference>
<dbReference type="Gene3D" id="2.20.28.10">
    <property type="match status" value="1"/>
</dbReference>
<dbReference type="Gene3D" id="3.20.20.70">
    <property type="entry name" value="Aldolase class I"/>
    <property type="match status" value="1"/>
</dbReference>
<dbReference type="PROSITE" id="PS50903">
    <property type="entry name" value="RUBREDOXIN_LIKE"/>
    <property type="match status" value="1"/>
</dbReference>
<sequence>MKTYRCSVCGYLHSGSLDFHFCPICNTTANLFMDYTTADRDKSGNWDISTVRMIKEMAETGEPFREGKGTSRNFLNMDNLIFRPAMIAKLPLSETIEVTTELVLGKAAQQPIILKTPILNAAMSYGALSKEAKMALALASSRAGTIANTGEGGMLDEERELAQYLTLQYAPGRFGITPERLVLADMVEIKLAQGAHPGTGARLSAANVSVDIAAVRRIPIGEAVSSPAVHADIRSGGELSAKIFELRELTRGKPIAVKIAGGHLEDDLKAIFKQEYIPDVLVIDGGEGGTGGASVTMKDHVGLPLIYALPRVADFLRREELFHRVTLIAAGGIRHAGDVAKALALGAEGVYMGGALKIALGCTYLRQCHLGNCPHGIATQDKKLRKRLDVELGANRIVQFITATTEDVKSVARSCGRDSVHDLDRTDLAALDSELARITGVDLA</sequence>
<dbReference type="InterPro" id="IPR002932">
    <property type="entry name" value="Glu_synthdom"/>
</dbReference>
<dbReference type="GO" id="GO:0005506">
    <property type="term" value="F:iron ion binding"/>
    <property type="evidence" value="ECO:0007669"/>
    <property type="project" value="InterPro"/>
</dbReference>
<dbReference type="SUPFAM" id="SSF57802">
    <property type="entry name" value="Rubredoxin-like"/>
    <property type="match status" value="1"/>
</dbReference>
<dbReference type="EMBL" id="MTKO01000078">
    <property type="protein sequence ID" value="RWX45420.1"/>
    <property type="molecule type" value="Genomic_DNA"/>
</dbReference>
<comment type="similarity">
    <text evidence="1 2">Belongs to the glutamate synthase family.</text>
</comment>
<dbReference type="AlphaFoldDB" id="A0A444IXG9"/>
<comment type="caution">
    <text evidence="4">The sequence shown here is derived from an EMBL/GenBank/DDBJ whole genome shotgun (WGS) entry which is preliminary data.</text>
</comment>
<evidence type="ECO:0000256" key="1">
    <source>
        <dbReference type="ARBA" id="ARBA00009716"/>
    </source>
</evidence>
<accession>A0A444IXG9</accession>
<dbReference type="CDD" id="cd02808">
    <property type="entry name" value="GltS_FMN"/>
    <property type="match status" value="1"/>
</dbReference>
<dbReference type="SUPFAM" id="SSF51395">
    <property type="entry name" value="FMN-linked oxidoreductases"/>
    <property type="match status" value="1"/>
</dbReference>
<evidence type="ECO:0000259" key="3">
    <source>
        <dbReference type="PROSITE" id="PS50903"/>
    </source>
</evidence>
<dbReference type="CDD" id="cd00350">
    <property type="entry name" value="rubredoxin_like"/>
    <property type="match status" value="1"/>
</dbReference>
<organism evidence="4 5">
    <name type="scientific">Candidatus Electrothrix aarhusensis</name>
    <dbReference type="NCBI Taxonomy" id="1859131"/>
    <lineage>
        <taxon>Bacteria</taxon>
        <taxon>Pseudomonadati</taxon>
        <taxon>Thermodesulfobacteriota</taxon>
        <taxon>Desulfobulbia</taxon>
        <taxon>Desulfobulbales</taxon>
        <taxon>Desulfobulbaceae</taxon>
        <taxon>Candidatus Electrothrix</taxon>
    </lineage>
</organism>
<dbReference type="InterPro" id="IPR013785">
    <property type="entry name" value="Aldolase_TIM"/>
</dbReference>
<proteinExistence type="inferred from homology"/>
<dbReference type="InterPro" id="IPR048574">
    <property type="entry name" value="RUBY_RBDX"/>
</dbReference>
<dbReference type="GO" id="GO:0006537">
    <property type="term" value="P:glutamate biosynthetic process"/>
    <property type="evidence" value="ECO:0007669"/>
    <property type="project" value="InterPro"/>
</dbReference>
<gene>
    <name evidence="4" type="ORF">H206_00928</name>
</gene>
<evidence type="ECO:0000313" key="4">
    <source>
        <dbReference type="EMBL" id="RWX45420.1"/>
    </source>
</evidence>
<keyword evidence="5" id="KW-1185">Reference proteome</keyword>
<evidence type="ECO:0000256" key="2">
    <source>
        <dbReference type="PIRNR" id="PIRNR006429"/>
    </source>
</evidence>
<reference evidence="4 5" key="1">
    <citation type="submission" date="2017-01" db="EMBL/GenBank/DDBJ databases">
        <title>The cable genome- insights into the physiology and evolution of filamentous bacteria capable of sulfide oxidation via long distance electron transfer.</title>
        <authorList>
            <person name="Schreiber L."/>
            <person name="Bjerg J.T."/>
            <person name="Boggild A."/>
            <person name="Van De Vossenberg J."/>
            <person name="Meysman F."/>
            <person name="Nielsen L.P."/>
            <person name="Schramm A."/>
            <person name="Kjeldsen K.U."/>
        </authorList>
    </citation>
    <scope>NUCLEOTIDE SEQUENCE [LARGE SCALE GENOMIC DNA]</scope>
    <source>
        <strain evidence="4">MCF</strain>
    </source>
</reference>
<dbReference type="InterPro" id="IPR024934">
    <property type="entry name" value="Rubredoxin-like_dom"/>
</dbReference>
<evidence type="ECO:0000313" key="5">
    <source>
        <dbReference type="Proteomes" id="UP000287853"/>
    </source>
</evidence>
<dbReference type="PANTHER" id="PTHR43819">
    <property type="entry name" value="ARCHAEAL-TYPE GLUTAMATE SYNTHASE [NADPH]"/>
    <property type="match status" value="1"/>
</dbReference>
<dbReference type="Pfam" id="PF01645">
    <property type="entry name" value="Glu_synthase"/>
    <property type="match status" value="1"/>
</dbReference>
<dbReference type="PANTHER" id="PTHR43819:SF1">
    <property type="entry name" value="ARCHAEAL-TYPE GLUTAMATE SYNTHASE [NADPH]"/>
    <property type="match status" value="1"/>
</dbReference>
<feature type="domain" description="Rubredoxin-like" evidence="3">
    <location>
        <begin position="1"/>
        <end position="35"/>
    </location>
</feature>
<dbReference type="InterPro" id="IPR024188">
    <property type="entry name" value="GltB"/>
</dbReference>
<protein>
    <submittedName>
        <fullName evidence="4">Glutamate synthase (NADPH) GltB2 subunit</fullName>
    </submittedName>
</protein>
<dbReference type="Pfam" id="PF21349">
    <property type="entry name" value="RUBY_RBDX"/>
    <property type="match status" value="1"/>
</dbReference>
<dbReference type="Proteomes" id="UP000287853">
    <property type="component" value="Unassembled WGS sequence"/>
</dbReference>
<dbReference type="GO" id="GO:0015930">
    <property type="term" value="F:glutamate synthase activity"/>
    <property type="evidence" value="ECO:0007669"/>
    <property type="project" value="InterPro"/>
</dbReference>